<dbReference type="Pfam" id="PF12854">
    <property type="entry name" value="PPR_1"/>
    <property type="match status" value="1"/>
</dbReference>
<dbReference type="NCBIfam" id="TIGR00756">
    <property type="entry name" value="PPR"/>
    <property type="match status" value="11"/>
</dbReference>
<feature type="repeat" description="PPR" evidence="3">
    <location>
        <begin position="687"/>
        <end position="721"/>
    </location>
</feature>
<dbReference type="CDD" id="cd00586">
    <property type="entry name" value="4HBT"/>
    <property type="match status" value="1"/>
</dbReference>
<accession>A0ABR2SQS6</accession>
<feature type="transmembrane region" description="Helical" evidence="4">
    <location>
        <begin position="69"/>
        <end position="90"/>
    </location>
</feature>
<evidence type="ECO:0000259" key="6">
    <source>
        <dbReference type="Pfam" id="PF01643"/>
    </source>
</evidence>
<feature type="repeat" description="PPR" evidence="3">
    <location>
        <begin position="792"/>
        <end position="826"/>
    </location>
</feature>
<keyword evidence="2" id="KW-0677">Repeat</keyword>
<protein>
    <recommendedName>
        <fullName evidence="4 5">Multifunctional fusion protein</fullName>
    </recommendedName>
    <domain>
        <recommendedName>
            <fullName evidence="4">Protein DETOXIFICATION</fullName>
        </recommendedName>
        <alternativeName>
            <fullName evidence="4">Multidrug and toxic compound extrusion protein</fullName>
        </alternativeName>
    </domain>
    <domain>
        <recommendedName>
            <fullName evidence="5">Acyl-[acyl-carrier-protein] hydrolase</fullName>
            <ecNumber evidence="5">3.1.2.-</ecNumber>
        </recommendedName>
    </domain>
</protein>
<dbReference type="InterPro" id="IPR002528">
    <property type="entry name" value="MATE_fam"/>
</dbReference>
<dbReference type="InterPro" id="IPR051222">
    <property type="entry name" value="PPR/CCM1_RNA-binding"/>
</dbReference>
<keyword evidence="5" id="KW-0276">Fatty acid metabolism</keyword>
<evidence type="ECO:0000256" key="5">
    <source>
        <dbReference type="RuleBase" id="RU363096"/>
    </source>
</evidence>
<feature type="repeat" description="PPR" evidence="3">
    <location>
        <begin position="652"/>
        <end position="686"/>
    </location>
</feature>
<evidence type="ECO:0000256" key="3">
    <source>
        <dbReference type="PROSITE-ProRule" id="PRU00708"/>
    </source>
</evidence>
<feature type="transmembrane region" description="Helical" evidence="4">
    <location>
        <begin position="330"/>
        <end position="352"/>
    </location>
</feature>
<dbReference type="Pfam" id="PF13041">
    <property type="entry name" value="PPR_2"/>
    <property type="match status" value="5"/>
</dbReference>
<feature type="transmembrane region" description="Helical" evidence="4">
    <location>
        <begin position="250"/>
        <end position="269"/>
    </location>
</feature>
<dbReference type="EC" id="3.1.2.-" evidence="5"/>
<feature type="repeat" description="PPR" evidence="3">
    <location>
        <begin position="897"/>
        <end position="931"/>
    </location>
</feature>
<sequence>MEESLIPRLEDKEEKSYGGVTWAAFVQETKRVGYLAGPMVAVTISQYLLQVISTMMVGHLGELALASSSIAISLSSVTGFCVLLGMACAVETLCGQAYGAQQYEKVGIHTYTAIFCLTLACIPLSLLWLYMGRVLVFIGQDPSISHEAGKFIRWLIPALFACAIFQPLVRYFQTQSLITPLLICSCISLLVHIPLCWALVFKFGLENIGGALAISISNWLNTIFLALYMRYSPTCAKTRVPVTMELFQGIAEFVRFAIPSVIMVCLEWWSFELLILLSGLLPHPELETSVLSVCLNTIATLYSIPYGLAAGASTRVSNELGAGNPQAARVVVYAAIALAGLETVIVSGTLFATRRVFGYVYSNEKEVVDYVTIMAPYVCIARGCGWQHMGAYVNLTAFYLVGIPVAATLAFWMQWRGLGLWLGIQSGAFTQNILLAIVTSCINWEKQAIEARERLFHESSPMEYGAMLFQGNSSMEYVNNCPSPTPTSPIEPDSSSSSSETHYKNLIFNPIDEKPWAFCNTNWVSNQFHAIIVDPHLFIKVLNLMRERPGIALRFFRWVEMQPGVKRSELVFSVMLDILVENNLMRSAYWVMERVITFDMHSIADVLICGYRKFEVSVKLLDLLLLIYSKKLMVDHCLWIFGKMVSNGLLPDVKNCNRILAMLRDKSLVAKARDVYRMMKEFGIKPTIVTYNTMLDSFCKEGDVQKAIELLSEMQMERRSPNEVTYNVLINGLTKNYKLEQAEGLIRKMLKLGLKVSAYTYNPLICGYFKKGLLVEALSLREEMVNKGVDHTVATYNTFMYGLCRWGRMDDARQQFSDMLKRNMIPDVVSYNTLIYGYCRIGNIWKAFLLFDELRCRGLVPTVVTYNTLIDGLCRVGDLDLAQYLKDTMISQGISPDVFTYTILVNGSYKLGNLSTARDLFNEMLHTGLEPDRFAYTTQIVGELKLGDPARAFSIEEQMVAKELPPDLISYNVFVHWHSKLRDLKEACSLFHKMISIGLFPDHVTYTTIVHAYLESGHLRKAREMFHEMLSKGLSPSVVTYTVLIHGHAAKGFLALAFIYFSEMQEKGVLPNVITYNAMINGLCKVRRIGQAYKFFAEMEAKGVLPNKYSYTILISENCDIGNWQESLRLYQEMLDRQILPDSCTHSALLKQLDKDYVDGEIDTFLVLENCHIQVKATPIIIIQIPLDGGLWSKATSCQSELSIQILLSSYCECLQPVFGSNSMLKAKNSSSVAFRKGVLKSKLSPRETCSHPAWPMTQLEVFSLSHPTPTVAGNGTNLRGEGMKSNGFRRSSSHGIDPIKCIIMCKPYLPRHFLVLTRAWLQPLQGDLPVATPKQALFPHVLLYLCCTKILNNSSVYQGPEISAYVQWDLSWTCPPRCPIKNSNGITLFQTFQAWTRPEKAMAAAFSCSVSFPIRYSRNGSRYRGRVDIQVYANSSSRLHMLNGVAGAGKGSSSLATATELTEEQIRQRIPTKKQLVDPYRQGLIIERGVGYRQTVVVRSYEVGPYKTATLESLLNLFQETALNHVWMSGLLSNGFGATHGMVRNNLIWVVSRMHVQVDHYPIWGEVLEIDTWVGASGKNGMRRDWLIRSQATGITYVRATSTWVMMNDKTRRLSKMPEEVRAEISPWFIEKQAIKEDVPEKIVKLDDNAKYVNSDLKPKRSDLDMNQHVNNVKYVRWMLETIPDKFLESHQLSGIVLEYRRECGSSDRVQSLCQPDEDEILTHGVEQSLLKNMVLTSGIVEGNGYLGSLDTETYGYTHLLQTKGETRNEEIIRGRTRWRKKFSTMLPYST</sequence>
<comment type="similarity">
    <text evidence="5">Belongs to the acyl-ACP thioesterase family.</text>
</comment>
<dbReference type="NCBIfam" id="TIGR00797">
    <property type="entry name" value="matE"/>
    <property type="match status" value="1"/>
</dbReference>
<feature type="transmembrane region" description="Helical" evidence="4">
    <location>
        <begin position="392"/>
        <end position="412"/>
    </location>
</feature>
<comment type="similarity">
    <text evidence="1 4">Belongs to the multi antimicrobial extrusion (MATE) (TC 2.A.66.1) family.</text>
</comment>
<proteinExistence type="inferred from homology"/>
<feature type="repeat" description="PPR" evidence="3">
    <location>
        <begin position="1037"/>
        <end position="1071"/>
    </location>
</feature>
<evidence type="ECO:0000259" key="7">
    <source>
        <dbReference type="Pfam" id="PF20791"/>
    </source>
</evidence>
<dbReference type="InterPro" id="IPR045069">
    <property type="entry name" value="MATE_euk"/>
</dbReference>
<feature type="transmembrane region" description="Helical" evidence="4">
    <location>
        <begin position="32"/>
        <end position="49"/>
    </location>
</feature>
<feature type="transmembrane region" description="Helical" evidence="4">
    <location>
        <begin position="207"/>
        <end position="229"/>
    </location>
</feature>
<dbReference type="InterPro" id="IPR002885">
    <property type="entry name" value="PPR_rpt"/>
</dbReference>
<keyword evidence="4" id="KW-0812">Transmembrane</keyword>
<keyword evidence="5" id="KW-0443">Lipid metabolism</keyword>
<dbReference type="Pfam" id="PF01643">
    <property type="entry name" value="Acyl-ACP_TE"/>
    <property type="match status" value="1"/>
</dbReference>
<dbReference type="Pfam" id="PF01554">
    <property type="entry name" value="MatE"/>
    <property type="match status" value="2"/>
</dbReference>
<evidence type="ECO:0000256" key="4">
    <source>
        <dbReference type="RuleBase" id="RU004914"/>
    </source>
</evidence>
<dbReference type="SUPFAM" id="SSF81901">
    <property type="entry name" value="HCP-like"/>
    <property type="match status" value="2"/>
</dbReference>
<feature type="transmembrane region" description="Helical" evidence="4">
    <location>
        <begin position="181"/>
        <end position="201"/>
    </location>
</feature>
<feature type="repeat" description="PPR" evidence="3">
    <location>
        <begin position="1002"/>
        <end position="1036"/>
    </location>
</feature>
<keyword evidence="5" id="KW-0275">Fatty acid biosynthesis</keyword>
<evidence type="ECO:0000256" key="2">
    <source>
        <dbReference type="ARBA" id="ARBA00022737"/>
    </source>
</evidence>
<dbReference type="Gene3D" id="1.25.40.10">
    <property type="entry name" value="Tetratricopeptide repeat domain"/>
    <property type="match status" value="7"/>
</dbReference>
<feature type="transmembrane region" description="Helical" evidence="4">
    <location>
        <begin position="151"/>
        <end position="169"/>
    </location>
</feature>
<dbReference type="Proteomes" id="UP001396334">
    <property type="component" value="Unassembled WGS sequence"/>
</dbReference>
<keyword evidence="5" id="KW-0378">Hydrolase</keyword>
<feature type="repeat" description="PPR" evidence="3">
    <location>
        <begin position="1107"/>
        <end position="1141"/>
    </location>
</feature>
<feature type="repeat" description="PPR" evidence="3">
    <location>
        <begin position="827"/>
        <end position="861"/>
    </location>
</feature>
<comment type="subcellular location">
    <subcellularLocation>
        <location evidence="5">Plastid</location>
        <location evidence="5">Chloroplast</location>
    </subcellularLocation>
</comment>
<dbReference type="InterPro" id="IPR029069">
    <property type="entry name" value="HotDog_dom_sf"/>
</dbReference>
<keyword evidence="4" id="KW-1133">Transmembrane helix</keyword>
<dbReference type="InterPro" id="IPR049427">
    <property type="entry name" value="Acyl-ACP_TE_C"/>
</dbReference>
<keyword evidence="5" id="KW-0150">Chloroplast</keyword>
<dbReference type="InterPro" id="IPR011990">
    <property type="entry name" value="TPR-like_helical_dom_sf"/>
</dbReference>
<dbReference type="InterPro" id="IPR002864">
    <property type="entry name" value="Acyl-ACP_thioesterase_NHD"/>
</dbReference>
<dbReference type="CDD" id="cd13132">
    <property type="entry name" value="MATE_eukaryotic"/>
    <property type="match status" value="1"/>
</dbReference>
<feature type="repeat" description="PPR" evidence="3">
    <location>
        <begin position="722"/>
        <end position="756"/>
    </location>
</feature>
<dbReference type="PROSITE" id="PS51375">
    <property type="entry name" value="PPR"/>
    <property type="match status" value="13"/>
</dbReference>
<feature type="repeat" description="PPR" evidence="3">
    <location>
        <begin position="967"/>
        <end position="1001"/>
    </location>
</feature>
<dbReference type="PANTHER" id="PTHR47942">
    <property type="entry name" value="TETRATRICOPEPTIDE REPEAT (TPR)-LIKE SUPERFAMILY PROTEIN-RELATED"/>
    <property type="match status" value="1"/>
</dbReference>
<name>A0ABR2SQS6_9ROSI</name>
<evidence type="ECO:0000313" key="8">
    <source>
        <dbReference type="EMBL" id="KAK9027585.1"/>
    </source>
</evidence>
<feature type="transmembrane region" description="Helical" evidence="4">
    <location>
        <begin position="289"/>
        <end position="309"/>
    </location>
</feature>
<dbReference type="Gene3D" id="3.10.129.10">
    <property type="entry name" value="Hotdog Thioesterase"/>
    <property type="match status" value="1"/>
</dbReference>
<gene>
    <name evidence="8" type="ORF">V6N11_067413</name>
</gene>
<dbReference type="SUPFAM" id="SSF54637">
    <property type="entry name" value="Thioesterase/thiol ester dehydrase-isomerase"/>
    <property type="match status" value="2"/>
</dbReference>
<feature type="repeat" description="PPR" evidence="3">
    <location>
        <begin position="757"/>
        <end position="791"/>
    </location>
</feature>
<dbReference type="Pfam" id="PF20791">
    <property type="entry name" value="Acyl-ACP_TE_C"/>
    <property type="match status" value="1"/>
</dbReference>
<feature type="domain" description="Acyl-ACP thioesterase N-terminal hotdog" evidence="6">
    <location>
        <begin position="1492"/>
        <end position="1626"/>
    </location>
</feature>
<dbReference type="PANTHER" id="PTHR47942:SF16">
    <property type="entry name" value="PENTATRICOPEPTIDE REPEAT DOMAIN CONTAINING PROTEIN-RELATED"/>
    <property type="match status" value="1"/>
</dbReference>
<organism evidence="8 9">
    <name type="scientific">Hibiscus sabdariffa</name>
    <name type="common">roselle</name>
    <dbReference type="NCBI Taxonomy" id="183260"/>
    <lineage>
        <taxon>Eukaryota</taxon>
        <taxon>Viridiplantae</taxon>
        <taxon>Streptophyta</taxon>
        <taxon>Embryophyta</taxon>
        <taxon>Tracheophyta</taxon>
        <taxon>Spermatophyta</taxon>
        <taxon>Magnoliopsida</taxon>
        <taxon>eudicotyledons</taxon>
        <taxon>Gunneridae</taxon>
        <taxon>Pentapetalae</taxon>
        <taxon>rosids</taxon>
        <taxon>malvids</taxon>
        <taxon>Malvales</taxon>
        <taxon>Malvaceae</taxon>
        <taxon>Malvoideae</taxon>
        <taxon>Hibiscus</taxon>
    </lineage>
</organism>
<keyword evidence="4" id="KW-0472">Membrane</keyword>
<keyword evidence="5" id="KW-0444">Lipid biosynthesis</keyword>
<dbReference type="EMBL" id="JBBPBN010000012">
    <property type="protein sequence ID" value="KAK9027585.1"/>
    <property type="molecule type" value="Genomic_DNA"/>
</dbReference>
<feature type="domain" description="Acyl-ACP thioesterase-like C-terminal" evidence="7">
    <location>
        <begin position="1651"/>
        <end position="1724"/>
    </location>
</feature>
<feature type="transmembrane region" description="Helical" evidence="4">
    <location>
        <begin position="111"/>
        <end position="131"/>
    </location>
</feature>
<feature type="repeat" description="PPR" evidence="3">
    <location>
        <begin position="862"/>
        <end position="896"/>
    </location>
</feature>
<reference evidence="8 9" key="1">
    <citation type="journal article" date="2024" name="G3 (Bethesda)">
        <title>Genome assembly of Hibiscus sabdariffa L. provides insights into metabolisms of medicinal natural products.</title>
        <authorList>
            <person name="Kim T."/>
        </authorList>
    </citation>
    <scope>NUCLEOTIDE SEQUENCE [LARGE SCALE GENOMIC DNA]</scope>
    <source>
        <strain evidence="8">TK-2024</strain>
        <tissue evidence="8">Old leaves</tissue>
    </source>
</reference>
<feature type="repeat" description="PPR" evidence="3">
    <location>
        <begin position="1072"/>
        <end position="1106"/>
    </location>
</feature>
<comment type="function">
    <text evidence="5">Plays an essential role in chain termination during de novo fatty acid synthesis.</text>
</comment>
<comment type="caution">
    <text evidence="8">The sequence shown here is derived from an EMBL/GenBank/DDBJ whole genome shotgun (WGS) entry which is preliminary data.</text>
</comment>
<feature type="transmembrane region" description="Helical" evidence="4">
    <location>
        <begin position="367"/>
        <end position="385"/>
    </location>
</feature>
<dbReference type="Pfam" id="PF01535">
    <property type="entry name" value="PPR"/>
    <property type="match status" value="2"/>
</dbReference>
<evidence type="ECO:0000256" key="1">
    <source>
        <dbReference type="ARBA" id="ARBA00010199"/>
    </source>
</evidence>
<keyword evidence="9" id="KW-1185">Reference proteome</keyword>
<keyword evidence="5" id="KW-0934">Plastid</keyword>
<evidence type="ECO:0000313" key="9">
    <source>
        <dbReference type="Proteomes" id="UP001396334"/>
    </source>
</evidence>